<organism evidence="1 2">
    <name type="scientific">Cyclobacterium xiamenense</name>
    <dbReference type="NCBI Taxonomy" id="1297121"/>
    <lineage>
        <taxon>Bacteria</taxon>
        <taxon>Pseudomonadati</taxon>
        <taxon>Bacteroidota</taxon>
        <taxon>Cytophagia</taxon>
        <taxon>Cytophagales</taxon>
        <taxon>Cyclobacteriaceae</taxon>
        <taxon>Cyclobacterium</taxon>
    </lineage>
</organism>
<protein>
    <submittedName>
        <fullName evidence="1">6-bladed beta-propeller protein</fullName>
    </submittedName>
</protein>
<evidence type="ECO:0000313" key="1">
    <source>
        <dbReference type="EMBL" id="SEJ07996.1"/>
    </source>
</evidence>
<dbReference type="Pfam" id="PF17170">
    <property type="entry name" value="DUF5128"/>
    <property type="match status" value="1"/>
</dbReference>
<evidence type="ECO:0000313" key="2">
    <source>
        <dbReference type="Proteomes" id="UP000199403"/>
    </source>
</evidence>
<dbReference type="AlphaFoldDB" id="A0A1H6VWC7"/>
<dbReference type="EMBL" id="FNZH01000002">
    <property type="protein sequence ID" value="SEJ07996.1"/>
    <property type="molecule type" value="Genomic_DNA"/>
</dbReference>
<name>A0A1H6VWC7_9BACT</name>
<gene>
    <name evidence="1" type="ORF">SAMN05192553_102284</name>
</gene>
<sequence length="365" mass="41365">MKFRLIHLSYLVVLLLLASCQKEIKTKDGLPLMELEGIELLNTPYAIVKVIPLETNQNNLLGDHLTLKFNENALFIFDENARDVIHTFDRNGNYQGRTVETGQGPGMVARITDFIPTAEGMEILSTLGDQAEVIQFDNNGEIIGQVGLEYFATSIAKLPGGHYVASGSYNLPLVENRLAIINEEGETVMEFLANKHEILPAQEKNFSTIDEAVFFHEIYNTQTYQVTEDQLVPQYQFDFGKYSIPERFFEMDFMAGFELLNQQGFAFISHYWENEDKAFFGVDVQVNGELKKHQVILDKENMKTGKRITSATELTAFFHPVGLMEDHLVFIAQAPDYLSLEADQLPDNSPMVQEGDNPVLLFVKF</sequence>
<dbReference type="PROSITE" id="PS51257">
    <property type="entry name" value="PROKAR_LIPOPROTEIN"/>
    <property type="match status" value="1"/>
</dbReference>
<dbReference type="OrthoDB" id="819631at2"/>
<dbReference type="Proteomes" id="UP000199403">
    <property type="component" value="Unassembled WGS sequence"/>
</dbReference>
<dbReference type="RefSeq" id="WP_092170985.1">
    <property type="nucleotide sequence ID" value="NZ_FNZH01000002.1"/>
</dbReference>
<proteinExistence type="predicted"/>
<keyword evidence="2" id="KW-1185">Reference proteome</keyword>
<dbReference type="STRING" id="1416801.SAMN05192553_102284"/>
<reference evidence="2" key="1">
    <citation type="submission" date="2016-10" db="EMBL/GenBank/DDBJ databases">
        <authorList>
            <person name="Varghese N."/>
            <person name="Submissions S."/>
        </authorList>
    </citation>
    <scope>NUCLEOTIDE SEQUENCE [LARGE SCALE GENOMIC DNA]</scope>
    <source>
        <strain evidence="2">IBRC-M 10761</strain>
    </source>
</reference>
<accession>A0A1H6VWC7</accession>